<organism evidence="1 2">
    <name type="scientific">Anisodus tanguticus</name>
    <dbReference type="NCBI Taxonomy" id="243964"/>
    <lineage>
        <taxon>Eukaryota</taxon>
        <taxon>Viridiplantae</taxon>
        <taxon>Streptophyta</taxon>
        <taxon>Embryophyta</taxon>
        <taxon>Tracheophyta</taxon>
        <taxon>Spermatophyta</taxon>
        <taxon>Magnoliopsida</taxon>
        <taxon>eudicotyledons</taxon>
        <taxon>Gunneridae</taxon>
        <taxon>Pentapetalae</taxon>
        <taxon>asterids</taxon>
        <taxon>lamiids</taxon>
        <taxon>Solanales</taxon>
        <taxon>Solanaceae</taxon>
        <taxon>Solanoideae</taxon>
        <taxon>Hyoscyameae</taxon>
        <taxon>Anisodus</taxon>
    </lineage>
</organism>
<accession>A0AAE1REK6</accession>
<evidence type="ECO:0000313" key="1">
    <source>
        <dbReference type="EMBL" id="KAK4350401.1"/>
    </source>
</evidence>
<dbReference type="AlphaFoldDB" id="A0AAE1REK6"/>
<comment type="caution">
    <text evidence="1">The sequence shown here is derived from an EMBL/GenBank/DDBJ whole genome shotgun (WGS) entry which is preliminary data.</text>
</comment>
<gene>
    <name evidence="1" type="ORF">RND71_029714</name>
</gene>
<protein>
    <submittedName>
        <fullName evidence="1">Uncharacterized protein</fullName>
    </submittedName>
</protein>
<name>A0AAE1REK6_9SOLA</name>
<keyword evidence="2" id="KW-1185">Reference proteome</keyword>
<dbReference type="EMBL" id="JAVYJV010000016">
    <property type="protein sequence ID" value="KAK4350401.1"/>
    <property type="molecule type" value="Genomic_DNA"/>
</dbReference>
<sequence length="121" mass="14212">MEKDHIRNFVPYDNNEVDKGIYALREEFADATWINGPVELRQRRNKGRLYQIMTARFRAMYRASSASTVKSCKIAFLDSIKEVWKICSIGSCVALIVYCVGFCRYWKDRSKGYQRHKLYPA</sequence>
<proteinExistence type="predicted"/>
<evidence type="ECO:0000313" key="2">
    <source>
        <dbReference type="Proteomes" id="UP001291623"/>
    </source>
</evidence>
<dbReference type="Proteomes" id="UP001291623">
    <property type="component" value="Unassembled WGS sequence"/>
</dbReference>
<reference evidence="1" key="1">
    <citation type="submission" date="2023-12" db="EMBL/GenBank/DDBJ databases">
        <title>Genome assembly of Anisodus tanguticus.</title>
        <authorList>
            <person name="Wang Y.-J."/>
        </authorList>
    </citation>
    <scope>NUCLEOTIDE SEQUENCE</scope>
    <source>
        <strain evidence="1">KB-2021</strain>
        <tissue evidence="1">Leaf</tissue>
    </source>
</reference>